<keyword evidence="1" id="KW-0349">Heme</keyword>
<feature type="transmembrane region" description="Helical" evidence="6">
    <location>
        <begin position="51"/>
        <end position="69"/>
    </location>
</feature>
<feature type="transmembrane region" description="Helical" evidence="6">
    <location>
        <begin position="89"/>
        <end position="110"/>
    </location>
</feature>
<evidence type="ECO:0000256" key="2">
    <source>
        <dbReference type="ARBA" id="ARBA00022723"/>
    </source>
</evidence>
<evidence type="ECO:0000313" key="8">
    <source>
        <dbReference type="EMBL" id="ROR65019.1"/>
    </source>
</evidence>
<evidence type="ECO:0000259" key="7">
    <source>
        <dbReference type="PROSITE" id="PS50255"/>
    </source>
</evidence>
<feature type="region of interest" description="Disordered" evidence="5">
    <location>
        <begin position="165"/>
        <end position="184"/>
    </location>
</feature>
<dbReference type="PANTHER" id="PTHR19359">
    <property type="entry name" value="CYTOCHROME B5"/>
    <property type="match status" value="1"/>
</dbReference>
<proteinExistence type="inferred from homology"/>
<dbReference type="GO" id="GO:0016020">
    <property type="term" value="C:membrane"/>
    <property type="evidence" value="ECO:0007669"/>
    <property type="project" value="TreeGrafter"/>
</dbReference>
<keyword evidence="2" id="KW-0479">Metal-binding</keyword>
<keyword evidence="6" id="KW-0472">Membrane</keyword>
<dbReference type="Pfam" id="PF00173">
    <property type="entry name" value="Cyt-b5"/>
    <property type="match status" value="1"/>
</dbReference>
<dbReference type="InterPro" id="IPR001199">
    <property type="entry name" value="Cyt_B5-like_heme/steroid-bd"/>
</dbReference>
<evidence type="ECO:0000313" key="9">
    <source>
        <dbReference type="Proteomes" id="UP000275456"/>
    </source>
</evidence>
<protein>
    <submittedName>
        <fullName evidence="8">Cytochrome b5-like protein</fullName>
    </submittedName>
</protein>
<gene>
    <name evidence="8" type="ORF">EDD26_0375</name>
</gene>
<dbReference type="InterPro" id="IPR019251">
    <property type="entry name" value="DUF2231_TM"/>
</dbReference>
<dbReference type="EMBL" id="RKHJ01000001">
    <property type="protein sequence ID" value="ROR65019.1"/>
    <property type="molecule type" value="Genomic_DNA"/>
</dbReference>
<reference evidence="8 9" key="1">
    <citation type="submission" date="2018-11" db="EMBL/GenBank/DDBJ databases">
        <title>Sequencing the genomes of 1000 actinobacteria strains.</title>
        <authorList>
            <person name="Klenk H.-P."/>
        </authorList>
    </citation>
    <scope>NUCLEOTIDE SEQUENCE [LARGE SCALE GENOMIC DNA]</scope>
    <source>
        <strain evidence="8 9">DSM 9580</strain>
    </source>
</reference>
<keyword evidence="6" id="KW-1133">Transmembrane helix</keyword>
<evidence type="ECO:0000256" key="6">
    <source>
        <dbReference type="SAM" id="Phobius"/>
    </source>
</evidence>
<comment type="similarity">
    <text evidence="4">Belongs to the cytochrome b5 family.</text>
</comment>
<accession>A0A3N2APN6</accession>
<dbReference type="InterPro" id="IPR036400">
    <property type="entry name" value="Cyt_B5-like_heme/steroid_sf"/>
</dbReference>
<evidence type="ECO:0000256" key="1">
    <source>
        <dbReference type="ARBA" id="ARBA00022617"/>
    </source>
</evidence>
<evidence type="ECO:0000256" key="4">
    <source>
        <dbReference type="ARBA" id="ARBA00038168"/>
    </source>
</evidence>
<dbReference type="SUPFAM" id="SSF55856">
    <property type="entry name" value="Cytochrome b5-like heme/steroid binding domain"/>
    <property type="match status" value="1"/>
</dbReference>
<dbReference type="GO" id="GO:0046872">
    <property type="term" value="F:metal ion binding"/>
    <property type="evidence" value="ECO:0007669"/>
    <property type="project" value="UniProtKB-KW"/>
</dbReference>
<feature type="compositionally biased region" description="Low complexity" evidence="5">
    <location>
        <begin position="165"/>
        <end position="175"/>
    </location>
</feature>
<dbReference type="GO" id="GO:0020037">
    <property type="term" value="F:heme binding"/>
    <property type="evidence" value="ECO:0007669"/>
    <property type="project" value="TreeGrafter"/>
</dbReference>
<dbReference type="SMART" id="SM01117">
    <property type="entry name" value="Cyt-b5"/>
    <property type="match status" value="1"/>
</dbReference>
<feature type="transmembrane region" description="Helical" evidence="6">
    <location>
        <begin position="22"/>
        <end position="44"/>
    </location>
</feature>
<dbReference type="OrthoDB" id="8173637at2"/>
<evidence type="ECO:0000256" key="5">
    <source>
        <dbReference type="SAM" id="MobiDB-lite"/>
    </source>
</evidence>
<organism evidence="8 9">
    <name type="scientific">Agrococcus jenensis</name>
    <dbReference type="NCBI Taxonomy" id="46353"/>
    <lineage>
        <taxon>Bacteria</taxon>
        <taxon>Bacillati</taxon>
        <taxon>Actinomycetota</taxon>
        <taxon>Actinomycetes</taxon>
        <taxon>Micrococcales</taxon>
        <taxon>Microbacteriaceae</taxon>
        <taxon>Agrococcus</taxon>
    </lineage>
</organism>
<dbReference type="Gene3D" id="3.10.120.10">
    <property type="entry name" value="Cytochrome b5-like heme/steroid binding domain"/>
    <property type="match status" value="1"/>
</dbReference>
<dbReference type="PROSITE" id="PS50255">
    <property type="entry name" value="CYTOCHROME_B5_2"/>
    <property type="match status" value="1"/>
</dbReference>
<dbReference type="PRINTS" id="PR00363">
    <property type="entry name" value="CYTOCHROMEB5"/>
</dbReference>
<dbReference type="InterPro" id="IPR050668">
    <property type="entry name" value="Cytochrome_b5"/>
</dbReference>
<keyword evidence="3" id="KW-0408">Iron</keyword>
<keyword evidence="9" id="KW-1185">Reference proteome</keyword>
<evidence type="ECO:0000256" key="3">
    <source>
        <dbReference type="ARBA" id="ARBA00023004"/>
    </source>
</evidence>
<dbReference type="AlphaFoldDB" id="A0A3N2APN6"/>
<keyword evidence="6" id="KW-0812">Transmembrane</keyword>
<comment type="caution">
    <text evidence="8">The sequence shown here is derived from an EMBL/GenBank/DDBJ whole genome shotgun (WGS) entry which is preliminary data.</text>
</comment>
<feature type="transmembrane region" description="Helical" evidence="6">
    <location>
        <begin position="122"/>
        <end position="145"/>
    </location>
</feature>
<dbReference type="RefSeq" id="WP_123696160.1">
    <property type="nucleotide sequence ID" value="NZ_RKHJ01000001.1"/>
</dbReference>
<sequence>MLPPAASSGPFDLAFGLPLHPLAVHVPVVLLPLGALSVLLLLVVPRWRAQLAWPVVAVLGIAAVGSLAAKLSGEALAARVGAPGQHEELGNWLVAMAWILFAATLAWWLWQRKRRRQRRATGVTGVIVGIVLGTLAAASLIVTVLTGHTGATSVWGGLAADPAPAAAPSASASTGGSDGTEGISIGEVAQHDDSASCWVAIEGTVYDLTGWITQHPGGPDRILGVCGTDATDEFGTQHTGQAAPAEQLSQFAIGQLADR</sequence>
<name>A0A3N2APN6_9MICO</name>
<feature type="domain" description="Cytochrome b5 heme-binding" evidence="7">
    <location>
        <begin position="180"/>
        <end position="257"/>
    </location>
</feature>
<dbReference type="Pfam" id="PF09990">
    <property type="entry name" value="DUF2231"/>
    <property type="match status" value="1"/>
</dbReference>
<dbReference type="Proteomes" id="UP000275456">
    <property type="component" value="Unassembled WGS sequence"/>
</dbReference>